<evidence type="ECO:0000313" key="10">
    <source>
        <dbReference type="Proteomes" id="UP000663452"/>
    </source>
</evidence>
<protein>
    <submittedName>
        <fullName evidence="9">LTA synthase family protein</fullName>
    </submittedName>
</protein>
<keyword evidence="10" id="KW-1185">Reference proteome</keyword>
<comment type="subcellular location">
    <subcellularLocation>
        <location evidence="1">Cell membrane</location>
        <topology evidence="1">Multi-pass membrane protein</topology>
    </subcellularLocation>
</comment>
<dbReference type="PANTHER" id="PTHR47371">
    <property type="entry name" value="LIPOTEICHOIC ACID SYNTHASE"/>
    <property type="match status" value="1"/>
</dbReference>
<accession>A0ABX7LKM2</accession>
<evidence type="ECO:0000256" key="6">
    <source>
        <dbReference type="ARBA" id="ARBA00023136"/>
    </source>
</evidence>
<sequence>MVQLKQQRLTMTFHGIDAVFLYPNPPKLHNYSCKNHNKQSSMKQKKGNPMLRNLLFRRTAILLMVFLFSMADMKFKTLSGPIPVKMFEYKKVSQKAYFGAGKGYNLIVVQLESFQNFLVNLSVQGQEVTPNLNKLAAKSFYFPNVFSQIGRGNTSDAEFTSNTSIYPVGDPAMSSRYADRDLPSLAKLLHAKGYIANTFHVNEVSFWNRDRLYPALGFDKYYDKPYFKQEIFNRYGASDEELYTVAIEKLQSLHRNNKLFYAQLVTVSSHSPFNIPKASRRLKLNPDLNGKLLGNYLTAVNYADYALGTFIEKLKHAGLWNQSVLVVYGDHFGLSKKKYNPEKISQTFGIRYHKQISTLNIPLLIHLPGEHSGQRVELTGGQTDILPTIANLMGIDLKSLGFTAFGQDLLNTKHNTIGVRYYLPSGSFFNDEILFIPGKKGFEDGTATSIKNFKKIKNIAPYRTEYEEMIKRMKQSDKYVKQLPVQVKLEP</sequence>
<evidence type="ECO:0000256" key="5">
    <source>
        <dbReference type="ARBA" id="ARBA00022989"/>
    </source>
</evidence>
<gene>
    <name evidence="9" type="ORF">JRJ22_13235</name>
</gene>
<organism evidence="9 10">
    <name type="scientific">Paenibacillus tianjinensis</name>
    <dbReference type="NCBI Taxonomy" id="2810347"/>
    <lineage>
        <taxon>Bacteria</taxon>
        <taxon>Bacillati</taxon>
        <taxon>Bacillota</taxon>
        <taxon>Bacilli</taxon>
        <taxon>Bacillales</taxon>
        <taxon>Paenibacillaceae</taxon>
        <taxon>Paenibacillus</taxon>
    </lineage>
</organism>
<name>A0ABX7LKM2_9BACL</name>
<keyword evidence="5 7" id="KW-1133">Transmembrane helix</keyword>
<dbReference type="Gene3D" id="3.40.720.10">
    <property type="entry name" value="Alkaline Phosphatase, subunit A"/>
    <property type="match status" value="1"/>
</dbReference>
<dbReference type="InterPro" id="IPR000917">
    <property type="entry name" value="Sulfatase_N"/>
</dbReference>
<dbReference type="EMBL" id="CP070969">
    <property type="protein sequence ID" value="QSF47443.1"/>
    <property type="molecule type" value="Genomic_DNA"/>
</dbReference>
<keyword evidence="3" id="KW-1003">Cell membrane</keyword>
<evidence type="ECO:0000313" key="9">
    <source>
        <dbReference type="EMBL" id="QSF47443.1"/>
    </source>
</evidence>
<proteinExistence type="predicted"/>
<evidence type="ECO:0000259" key="8">
    <source>
        <dbReference type="Pfam" id="PF00884"/>
    </source>
</evidence>
<dbReference type="SUPFAM" id="SSF53649">
    <property type="entry name" value="Alkaline phosphatase-like"/>
    <property type="match status" value="1"/>
</dbReference>
<feature type="domain" description="Sulfatase N-terminal" evidence="8">
    <location>
        <begin position="105"/>
        <end position="395"/>
    </location>
</feature>
<dbReference type="RefSeq" id="WP_206104865.1">
    <property type="nucleotide sequence ID" value="NZ_CP070969.1"/>
</dbReference>
<feature type="transmembrane region" description="Helical" evidence="7">
    <location>
        <begin position="54"/>
        <end position="71"/>
    </location>
</feature>
<keyword evidence="4 7" id="KW-0812">Transmembrane</keyword>
<evidence type="ECO:0000256" key="1">
    <source>
        <dbReference type="ARBA" id="ARBA00004651"/>
    </source>
</evidence>
<dbReference type="PANTHER" id="PTHR47371:SF3">
    <property type="entry name" value="PHOSPHOGLYCEROL TRANSFERASE I"/>
    <property type="match status" value="1"/>
</dbReference>
<comment type="pathway">
    <text evidence="2">Cell wall biogenesis; lipoteichoic acid biosynthesis.</text>
</comment>
<dbReference type="Proteomes" id="UP000663452">
    <property type="component" value="Chromosome"/>
</dbReference>
<dbReference type="CDD" id="cd16015">
    <property type="entry name" value="LTA_synthase"/>
    <property type="match status" value="1"/>
</dbReference>
<evidence type="ECO:0000256" key="3">
    <source>
        <dbReference type="ARBA" id="ARBA00022475"/>
    </source>
</evidence>
<evidence type="ECO:0000256" key="7">
    <source>
        <dbReference type="SAM" id="Phobius"/>
    </source>
</evidence>
<reference evidence="9 10" key="1">
    <citation type="submission" date="2021-02" db="EMBL/GenBank/DDBJ databases">
        <title>Paenibacillus tianjinensis sp. nov.</title>
        <authorList>
            <person name="Liu H."/>
        </authorList>
    </citation>
    <scope>NUCLEOTIDE SEQUENCE [LARGE SCALE GENOMIC DNA]</scope>
    <source>
        <strain evidence="9 10">TB2019</strain>
    </source>
</reference>
<dbReference type="InterPro" id="IPR050448">
    <property type="entry name" value="OpgB/LTA_synthase_biosynth"/>
</dbReference>
<dbReference type="Pfam" id="PF00884">
    <property type="entry name" value="Sulfatase"/>
    <property type="match status" value="1"/>
</dbReference>
<evidence type="ECO:0000256" key="4">
    <source>
        <dbReference type="ARBA" id="ARBA00022692"/>
    </source>
</evidence>
<dbReference type="InterPro" id="IPR017850">
    <property type="entry name" value="Alkaline_phosphatase_core_sf"/>
</dbReference>
<dbReference type="Gene3D" id="3.30.1120.170">
    <property type="match status" value="1"/>
</dbReference>
<keyword evidence="6 7" id="KW-0472">Membrane</keyword>
<evidence type="ECO:0000256" key="2">
    <source>
        <dbReference type="ARBA" id="ARBA00004936"/>
    </source>
</evidence>